<dbReference type="EMBL" id="PUHY01000006">
    <property type="protein sequence ID" value="PQO36123.1"/>
    <property type="molecule type" value="Genomic_DNA"/>
</dbReference>
<reference evidence="2 3" key="1">
    <citation type="submission" date="2018-02" db="EMBL/GenBank/DDBJ databases">
        <title>Comparative genomes isolates from brazilian mangrove.</title>
        <authorList>
            <person name="Araujo J.E."/>
            <person name="Taketani R.G."/>
            <person name="Silva M.C.P."/>
            <person name="Loureco M.V."/>
            <person name="Andreote F.D."/>
        </authorList>
    </citation>
    <scope>NUCLEOTIDE SEQUENCE [LARGE SCALE GENOMIC DNA]</scope>
    <source>
        <strain evidence="2 3">Hex-1 MGV</strain>
    </source>
</reference>
<accession>A0A2S8FVD5</accession>
<comment type="caution">
    <text evidence="2">The sequence shown here is derived from an EMBL/GenBank/DDBJ whole genome shotgun (WGS) entry which is preliminary data.</text>
</comment>
<dbReference type="AlphaFoldDB" id="A0A2S8FVD5"/>
<organism evidence="2 3">
    <name type="scientific">Blastopirellula marina</name>
    <dbReference type="NCBI Taxonomy" id="124"/>
    <lineage>
        <taxon>Bacteria</taxon>
        <taxon>Pseudomonadati</taxon>
        <taxon>Planctomycetota</taxon>
        <taxon>Planctomycetia</taxon>
        <taxon>Pirellulales</taxon>
        <taxon>Pirellulaceae</taxon>
        <taxon>Blastopirellula</taxon>
    </lineage>
</organism>
<feature type="transmembrane region" description="Helical" evidence="1">
    <location>
        <begin position="97"/>
        <end position="119"/>
    </location>
</feature>
<sequence>MSENPFESPTTTAAAVDADQASSVPAKRPLGITILAVLHSLGGFLFLLGFSFLFAETVHDTTINGIAIRPVLAMAWVTTLAVLFICSGVGMAWGATWAWWIATIYYWLSLLSIVIQLGFNVLNSIGMGNFVSFHLTQSGVPLVVLGSLLGYCFRTNVLAYFRLDSWSKKKLFGVLLAAAIACYVLIMIATYGMEILLQSRPNG</sequence>
<gene>
    <name evidence="2" type="ORF">C5Y83_09390</name>
</gene>
<keyword evidence="1" id="KW-1133">Transmembrane helix</keyword>
<keyword evidence="1" id="KW-0472">Membrane</keyword>
<proteinExistence type="predicted"/>
<dbReference type="Proteomes" id="UP000238322">
    <property type="component" value="Unassembled WGS sequence"/>
</dbReference>
<evidence type="ECO:0000313" key="3">
    <source>
        <dbReference type="Proteomes" id="UP000238322"/>
    </source>
</evidence>
<feature type="transmembrane region" description="Helical" evidence="1">
    <location>
        <begin position="30"/>
        <end position="54"/>
    </location>
</feature>
<evidence type="ECO:0000313" key="2">
    <source>
        <dbReference type="EMBL" id="PQO36123.1"/>
    </source>
</evidence>
<feature type="transmembrane region" description="Helical" evidence="1">
    <location>
        <begin position="171"/>
        <end position="193"/>
    </location>
</feature>
<feature type="transmembrane region" description="Helical" evidence="1">
    <location>
        <begin position="66"/>
        <end position="85"/>
    </location>
</feature>
<dbReference type="RefSeq" id="WP_105329412.1">
    <property type="nucleotide sequence ID" value="NZ_PUHY01000006.1"/>
</dbReference>
<protein>
    <submittedName>
        <fullName evidence="2">Uncharacterized protein</fullName>
    </submittedName>
</protein>
<keyword evidence="1" id="KW-0812">Transmembrane</keyword>
<name>A0A2S8FVD5_9BACT</name>
<evidence type="ECO:0000256" key="1">
    <source>
        <dbReference type="SAM" id="Phobius"/>
    </source>
</evidence>
<feature type="transmembrane region" description="Helical" evidence="1">
    <location>
        <begin position="139"/>
        <end position="159"/>
    </location>
</feature>